<reference evidence="1" key="1">
    <citation type="submission" date="2018-05" db="EMBL/GenBank/DDBJ databases">
        <authorList>
            <person name="Lanie J.A."/>
            <person name="Ng W.-L."/>
            <person name="Kazmierczak K.M."/>
            <person name="Andrzejewski T.M."/>
            <person name="Davidsen T.M."/>
            <person name="Wayne K.J."/>
            <person name="Tettelin H."/>
            <person name="Glass J.I."/>
            <person name="Rusch D."/>
            <person name="Podicherti R."/>
            <person name="Tsui H.-C.T."/>
            <person name="Winkler M.E."/>
        </authorList>
    </citation>
    <scope>NUCLEOTIDE SEQUENCE</scope>
</reference>
<protein>
    <recommendedName>
        <fullName evidence="2">Cytidylate kinase-like family protein</fullName>
    </recommendedName>
</protein>
<proteinExistence type="predicted"/>
<name>A0A382SBW9_9ZZZZ</name>
<dbReference type="SUPFAM" id="SSF52540">
    <property type="entry name" value="P-loop containing nucleoside triphosphate hydrolases"/>
    <property type="match status" value="1"/>
</dbReference>
<dbReference type="Gene3D" id="3.40.50.300">
    <property type="entry name" value="P-loop containing nucleotide triphosphate hydrolases"/>
    <property type="match status" value="1"/>
</dbReference>
<dbReference type="InterPro" id="IPR027417">
    <property type="entry name" value="P-loop_NTPase"/>
</dbReference>
<evidence type="ECO:0008006" key="2">
    <source>
        <dbReference type="Google" id="ProtNLM"/>
    </source>
</evidence>
<gene>
    <name evidence="1" type="ORF">METZ01_LOCUS360238</name>
</gene>
<dbReference type="EMBL" id="UINC01127938">
    <property type="protein sequence ID" value="SVD07384.1"/>
    <property type="molecule type" value="Genomic_DNA"/>
</dbReference>
<sequence>MVATTVAVARQIGSDAERIAGLLTAELNFSYYDYQIVQTAAENAGASVDVIQESERIPSLLTRIVEALGRSTNSPSMEWTDPVVLANSPMQTSSEYRTFIQNVIRNLATEGSCVLMGHGSPFILRAHPNALKVFITNSMEKRCQNIMKIGNLNEKEAEKIIRETDKERGQYFKEFLGINWLDPANYDICLNTDVLSVEKAVGLIKESISLP</sequence>
<dbReference type="AlphaFoldDB" id="A0A382SBW9"/>
<dbReference type="Pfam" id="PF13189">
    <property type="entry name" value="Cytidylate_kin2"/>
    <property type="match status" value="1"/>
</dbReference>
<accession>A0A382SBW9</accession>
<organism evidence="1">
    <name type="scientific">marine metagenome</name>
    <dbReference type="NCBI Taxonomy" id="408172"/>
    <lineage>
        <taxon>unclassified sequences</taxon>
        <taxon>metagenomes</taxon>
        <taxon>ecological metagenomes</taxon>
    </lineage>
</organism>
<evidence type="ECO:0000313" key="1">
    <source>
        <dbReference type="EMBL" id="SVD07384.1"/>
    </source>
</evidence>